<keyword evidence="4" id="KW-1185">Reference proteome</keyword>
<evidence type="ECO:0000313" key="3">
    <source>
        <dbReference type="EMBL" id="TQE43751.1"/>
    </source>
</evidence>
<name>A0A540R7N3_9CORY</name>
<dbReference type="PANTHER" id="PTHR38133">
    <property type="entry name" value="SLR1429 PROTEIN"/>
    <property type="match status" value="1"/>
</dbReference>
<keyword evidence="1" id="KW-0479">Metal-binding</keyword>
<comment type="caution">
    <text evidence="3">The sequence shown here is derived from an EMBL/GenBank/DDBJ whole genome shotgun (WGS) entry which is preliminary data.</text>
</comment>
<accession>A0A540R7N3</accession>
<reference evidence="3 4" key="1">
    <citation type="submission" date="2019-06" db="EMBL/GenBank/DDBJ databases">
        <title>Draft genome of C. phoceense Strain 272.</title>
        <authorList>
            <person name="Pacheco L.G.C."/>
            <person name="Barberis C.M."/>
            <person name="Almuzara M.N."/>
            <person name="Traglia G.M."/>
            <person name="Santos C.S."/>
            <person name="Rocha D.J.P.G."/>
            <person name="Aguiar E.R.G.R."/>
            <person name="Vay C.A."/>
        </authorList>
    </citation>
    <scope>NUCLEOTIDE SEQUENCE [LARGE SCALE GENOMIC DNA]</scope>
    <source>
        <strain evidence="3 4">272</strain>
    </source>
</reference>
<organism evidence="3 4">
    <name type="scientific">Corynebacterium phoceense</name>
    <dbReference type="NCBI Taxonomy" id="1686286"/>
    <lineage>
        <taxon>Bacteria</taxon>
        <taxon>Bacillati</taxon>
        <taxon>Actinomycetota</taxon>
        <taxon>Actinomycetes</taxon>
        <taxon>Mycobacteriales</taxon>
        <taxon>Corynebacteriaceae</taxon>
        <taxon>Corynebacterium</taxon>
    </lineage>
</organism>
<dbReference type="GeneID" id="79852689"/>
<evidence type="ECO:0000259" key="2">
    <source>
        <dbReference type="PROSITE" id="PS50966"/>
    </source>
</evidence>
<dbReference type="Pfam" id="PF04434">
    <property type="entry name" value="SWIM"/>
    <property type="match status" value="1"/>
</dbReference>
<keyword evidence="1" id="KW-0862">Zinc</keyword>
<dbReference type="PANTHER" id="PTHR38133:SF1">
    <property type="entry name" value="SLR1429 PROTEIN"/>
    <property type="match status" value="1"/>
</dbReference>
<sequence length="288" mass="31455">MADSTTGDATNDGSTPDNVTYVNFGTRKRVTTQDEVLKVDRVNHSGSSMSPAATRLVSFMSKEVDAGRLARGRDYAHAGNVVGLDVRNGAIHGRVAGSQNEPFAVLIQLPYRSNDDVGQVSEIMARTPNAIRDARDGLLPVRVLDILLGEDPDDVRFSCSCPDHAPFCKHIVAVVDRLAARMDADPSVVFAMRGLSFATLEQSMMAQAQEASRDAYSPNSGLDSAERNQLFWNGRGLPDIPEPKIAPALEDSDMDLLRKALRSVTHTNLELLRAVSDIEELYDFLVQR</sequence>
<gene>
    <name evidence="3" type="ORF">EJK80_05685</name>
</gene>
<dbReference type="InterPro" id="IPR007527">
    <property type="entry name" value="Znf_SWIM"/>
</dbReference>
<protein>
    <recommendedName>
        <fullName evidence="2">SWIM-type domain-containing protein</fullName>
    </recommendedName>
</protein>
<dbReference type="GO" id="GO:0008270">
    <property type="term" value="F:zinc ion binding"/>
    <property type="evidence" value="ECO:0007669"/>
    <property type="project" value="UniProtKB-KW"/>
</dbReference>
<feature type="domain" description="SWIM-type" evidence="2">
    <location>
        <begin position="144"/>
        <end position="179"/>
    </location>
</feature>
<keyword evidence="1" id="KW-0863">Zinc-finger</keyword>
<proteinExistence type="predicted"/>
<dbReference type="RefSeq" id="WP_066490730.1">
    <property type="nucleotide sequence ID" value="NZ_JADPQA010000002.1"/>
</dbReference>
<dbReference type="AlphaFoldDB" id="A0A540R7N3"/>
<evidence type="ECO:0000256" key="1">
    <source>
        <dbReference type="PROSITE-ProRule" id="PRU00325"/>
    </source>
</evidence>
<dbReference type="Proteomes" id="UP000318080">
    <property type="component" value="Unassembled WGS sequence"/>
</dbReference>
<dbReference type="STRING" id="1686286.GCA_900092335_01463"/>
<evidence type="ECO:0000313" key="4">
    <source>
        <dbReference type="Proteomes" id="UP000318080"/>
    </source>
</evidence>
<dbReference type="PROSITE" id="PS50966">
    <property type="entry name" value="ZF_SWIM"/>
    <property type="match status" value="1"/>
</dbReference>
<dbReference type="EMBL" id="VHIR01000006">
    <property type="protein sequence ID" value="TQE43751.1"/>
    <property type="molecule type" value="Genomic_DNA"/>
</dbReference>